<dbReference type="CDD" id="cd00082">
    <property type="entry name" value="HisKA"/>
    <property type="match status" value="1"/>
</dbReference>
<keyword evidence="4" id="KW-0808">Transferase</keyword>
<evidence type="ECO:0000256" key="7">
    <source>
        <dbReference type="ARBA" id="ARBA00022840"/>
    </source>
</evidence>
<dbReference type="PRINTS" id="PR00344">
    <property type="entry name" value="BCTRLSENSOR"/>
</dbReference>
<dbReference type="InterPro" id="IPR003661">
    <property type="entry name" value="HisK_dim/P_dom"/>
</dbReference>
<dbReference type="Proteomes" id="UP000779809">
    <property type="component" value="Unassembled WGS sequence"/>
</dbReference>
<dbReference type="PANTHER" id="PTHR43065:SF10">
    <property type="entry name" value="PEROXIDE STRESS-ACTIVATED HISTIDINE KINASE MAK3"/>
    <property type="match status" value="1"/>
</dbReference>
<dbReference type="Gene3D" id="3.30.565.10">
    <property type="entry name" value="Histidine kinase-like ATPase, C-terminal domain"/>
    <property type="match status" value="1"/>
</dbReference>
<dbReference type="Gene3D" id="3.30.450.20">
    <property type="entry name" value="PAS domain"/>
    <property type="match status" value="2"/>
</dbReference>
<comment type="catalytic activity">
    <reaction evidence="1">
        <text>ATP + protein L-histidine = ADP + protein N-phospho-L-histidine.</text>
        <dbReference type="EC" id="2.7.13.3"/>
    </reaction>
</comment>
<feature type="domain" description="PAS" evidence="10">
    <location>
        <begin position="355"/>
        <end position="395"/>
    </location>
</feature>
<dbReference type="Pfam" id="PF00989">
    <property type="entry name" value="PAS"/>
    <property type="match status" value="1"/>
</dbReference>
<dbReference type="InterPro" id="IPR013656">
    <property type="entry name" value="PAS_4"/>
</dbReference>
<evidence type="ECO:0000313" key="12">
    <source>
        <dbReference type="EMBL" id="MBI2677192.1"/>
    </source>
</evidence>
<dbReference type="SUPFAM" id="SSF47384">
    <property type="entry name" value="Homodimeric domain of signal transducing histidine kinase"/>
    <property type="match status" value="1"/>
</dbReference>
<dbReference type="InterPro" id="IPR004358">
    <property type="entry name" value="Sig_transdc_His_kin-like_C"/>
</dbReference>
<organism evidence="12 13">
    <name type="scientific">Candidatus Korobacter versatilis</name>
    <dbReference type="NCBI Taxonomy" id="658062"/>
    <lineage>
        <taxon>Bacteria</taxon>
        <taxon>Pseudomonadati</taxon>
        <taxon>Acidobacteriota</taxon>
        <taxon>Terriglobia</taxon>
        <taxon>Terriglobales</taxon>
        <taxon>Candidatus Korobacteraceae</taxon>
        <taxon>Candidatus Korobacter</taxon>
    </lineage>
</organism>
<reference evidence="12" key="1">
    <citation type="submission" date="2020-07" db="EMBL/GenBank/DDBJ databases">
        <title>Huge and variable diversity of episymbiotic CPR bacteria and DPANN archaea in groundwater ecosystems.</title>
        <authorList>
            <person name="He C.Y."/>
            <person name="Keren R."/>
            <person name="Whittaker M."/>
            <person name="Farag I.F."/>
            <person name="Doudna J."/>
            <person name="Cate J.H.D."/>
            <person name="Banfield J.F."/>
        </authorList>
    </citation>
    <scope>NUCLEOTIDE SEQUENCE</scope>
    <source>
        <strain evidence="12">NC_groundwater_580_Pr5_B-0.1um_64_19</strain>
    </source>
</reference>
<accession>A0A932A5Z7</accession>
<sequence length="705" mass="78670">MATPEMRVNTVTQLPAQRRLAALRRRSALRLLDVERSEDIFPVLLEEIMELGFRRAVVATLDADTGELIPTESVNAGKQFVQQFQTSVYATENPIVGVLQSMQPAVLPQNNPKHSLYCHPLIYRNRTMCWEAEREHRADCLALVNFTAPQPFQVQGQACAVCDMRSYAGVVGVELTGATSERELGELRTLVELANRYLSRLFKVEHYYNRMRDMDTTIGQMQTMMQSMSDPVILTDTHHRVITQNRAAEQFFKLPEETTEGLVRAVELNNLLFSAALSSMAMGGEDASRDLTLVDPIEGEEVLFEAVTAPTFTRDGMRTGLVTVMRNVTDLRRADEELRANFERLLAAEEVVRQDRDRLNLIIENVGDPIVVADSAGKVVLLDPLAQELFGRGKEGNMDPQVVKNLAKLDAYIMGFTFSFSDRENTPLRLWSPNTRGAVEYDARSGKIYDVRGQVAYTVTVLRDLTPLRKVEQLKVERRMLEIEKFAATGRLAGTIAHEVNNPMEAIKNAIYLLADGVKTEKQPVYEILKGETERVARIVRQMLGLYRTSEQAGSMDINSVIEDTLLLFTRQLQRNGVVSLADLKKLPAAVGSADQFRQVLSNLVVNAKDSMPDGGRLVIRTRHVPDPDGIHGWIRISIADTGAGIDPVMLPNIFEAFVSTKGEKGTGLGLWIVKGIIENHGGRIRVRSKLGKGTVFQISLPVVR</sequence>
<dbReference type="InterPro" id="IPR000700">
    <property type="entry name" value="PAS-assoc_C"/>
</dbReference>
<dbReference type="InterPro" id="IPR036097">
    <property type="entry name" value="HisK_dim/P_sf"/>
</dbReference>
<dbReference type="InterPro" id="IPR035965">
    <property type="entry name" value="PAS-like_dom_sf"/>
</dbReference>
<dbReference type="SMART" id="SM00387">
    <property type="entry name" value="HATPase_c"/>
    <property type="match status" value="1"/>
</dbReference>
<dbReference type="Pfam" id="PF08448">
    <property type="entry name" value="PAS_4"/>
    <property type="match status" value="1"/>
</dbReference>
<protein>
    <recommendedName>
        <fullName evidence="2">histidine kinase</fullName>
        <ecNumber evidence="2">2.7.13.3</ecNumber>
    </recommendedName>
</protein>
<dbReference type="AlphaFoldDB" id="A0A932A5Z7"/>
<evidence type="ECO:0000256" key="1">
    <source>
        <dbReference type="ARBA" id="ARBA00000085"/>
    </source>
</evidence>
<dbReference type="GO" id="GO:0005524">
    <property type="term" value="F:ATP binding"/>
    <property type="evidence" value="ECO:0007669"/>
    <property type="project" value="UniProtKB-KW"/>
</dbReference>
<evidence type="ECO:0000313" key="13">
    <source>
        <dbReference type="Proteomes" id="UP000779809"/>
    </source>
</evidence>
<dbReference type="InterPro" id="IPR036890">
    <property type="entry name" value="HATPase_C_sf"/>
</dbReference>
<dbReference type="InterPro" id="IPR003594">
    <property type="entry name" value="HATPase_dom"/>
</dbReference>
<dbReference type="PROSITE" id="PS50113">
    <property type="entry name" value="PAC"/>
    <property type="match status" value="1"/>
</dbReference>
<dbReference type="InterPro" id="IPR013767">
    <property type="entry name" value="PAS_fold"/>
</dbReference>
<keyword evidence="6" id="KW-0418">Kinase</keyword>
<keyword evidence="5" id="KW-0547">Nucleotide-binding</keyword>
<dbReference type="InterPro" id="IPR005467">
    <property type="entry name" value="His_kinase_dom"/>
</dbReference>
<proteinExistence type="predicted"/>
<keyword evidence="8" id="KW-0902">Two-component regulatory system</keyword>
<evidence type="ECO:0000256" key="6">
    <source>
        <dbReference type="ARBA" id="ARBA00022777"/>
    </source>
</evidence>
<dbReference type="InterPro" id="IPR000014">
    <property type="entry name" value="PAS"/>
</dbReference>
<dbReference type="GO" id="GO:0000155">
    <property type="term" value="F:phosphorelay sensor kinase activity"/>
    <property type="evidence" value="ECO:0007669"/>
    <property type="project" value="InterPro"/>
</dbReference>
<evidence type="ECO:0000259" key="10">
    <source>
        <dbReference type="PROSITE" id="PS50112"/>
    </source>
</evidence>
<evidence type="ECO:0000256" key="5">
    <source>
        <dbReference type="ARBA" id="ARBA00022741"/>
    </source>
</evidence>
<dbReference type="Pfam" id="PF00512">
    <property type="entry name" value="HisKA"/>
    <property type="match status" value="1"/>
</dbReference>
<dbReference type="SMART" id="SM00388">
    <property type="entry name" value="HisKA"/>
    <property type="match status" value="1"/>
</dbReference>
<keyword evidence="7" id="KW-0067">ATP-binding</keyword>
<dbReference type="EC" id="2.7.13.3" evidence="2"/>
<keyword evidence="3" id="KW-0597">Phosphoprotein</keyword>
<feature type="domain" description="Histidine kinase" evidence="9">
    <location>
        <begin position="495"/>
        <end position="705"/>
    </location>
</feature>
<evidence type="ECO:0000256" key="4">
    <source>
        <dbReference type="ARBA" id="ARBA00022679"/>
    </source>
</evidence>
<evidence type="ECO:0000256" key="3">
    <source>
        <dbReference type="ARBA" id="ARBA00022553"/>
    </source>
</evidence>
<name>A0A932A5Z7_9BACT</name>
<evidence type="ECO:0000256" key="2">
    <source>
        <dbReference type="ARBA" id="ARBA00012438"/>
    </source>
</evidence>
<dbReference type="PROSITE" id="PS50109">
    <property type="entry name" value="HIS_KIN"/>
    <property type="match status" value="1"/>
</dbReference>
<dbReference type="EMBL" id="JACPNR010000001">
    <property type="protein sequence ID" value="MBI2677192.1"/>
    <property type="molecule type" value="Genomic_DNA"/>
</dbReference>
<evidence type="ECO:0000259" key="9">
    <source>
        <dbReference type="PROSITE" id="PS50109"/>
    </source>
</evidence>
<dbReference type="Pfam" id="PF02518">
    <property type="entry name" value="HATPase_c"/>
    <property type="match status" value="1"/>
</dbReference>
<evidence type="ECO:0000259" key="11">
    <source>
        <dbReference type="PROSITE" id="PS50113"/>
    </source>
</evidence>
<dbReference type="PROSITE" id="PS50112">
    <property type="entry name" value="PAS"/>
    <property type="match status" value="1"/>
</dbReference>
<dbReference type="PANTHER" id="PTHR43065">
    <property type="entry name" value="SENSOR HISTIDINE KINASE"/>
    <property type="match status" value="1"/>
</dbReference>
<dbReference type="Gene3D" id="1.10.287.130">
    <property type="match status" value="1"/>
</dbReference>
<evidence type="ECO:0000256" key="8">
    <source>
        <dbReference type="ARBA" id="ARBA00023012"/>
    </source>
</evidence>
<comment type="caution">
    <text evidence="12">The sequence shown here is derived from an EMBL/GenBank/DDBJ whole genome shotgun (WGS) entry which is preliminary data.</text>
</comment>
<dbReference type="SUPFAM" id="SSF55874">
    <property type="entry name" value="ATPase domain of HSP90 chaperone/DNA topoisomerase II/histidine kinase"/>
    <property type="match status" value="1"/>
</dbReference>
<dbReference type="SUPFAM" id="SSF55785">
    <property type="entry name" value="PYP-like sensor domain (PAS domain)"/>
    <property type="match status" value="2"/>
</dbReference>
<gene>
    <name evidence="12" type="ORF">HYX28_00245</name>
</gene>
<dbReference type="CDD" id="cd00075">
    <property type="entry name" value="HATPase"/>
    <property type="match status" value="1"/>
</dbReference>
<feature type="domain" description="PAC" evidence="11">
    <location>
        <begin position="287"/>
        <end position="340"/>
    </location>
</feature>
<dbReference type="GO" id="GO:0006355">
    <property type="term" value="P:regulation of DNA-templated transcription"/>
    <property type="evidence" value="ECO:0007669"/>
    <property type="project" value="InterPro"/>
</dbReference>